<dbReference type="EMBL" id="VJOM01000044">
    <property type="protein sequence ID" value="TSE28885.1"/>
    <property type="molecule type" value="Genomic_DNA"/>
</dbReference>
<dbReference type="Pfam" id="PF09820">
    <property type="entry name" value="AAA-ATPase_like"/>
    <property type="match status" value="1"/>
</dbReference>
<evidence type="ECO:0000259" key="1">
    <source>
        <dbReference type="Pfam" id="PF09820"/>
    </source>
</evidence>
<dbReference type="STRING" id="307486.GCA_000807215_02699"/>
<comment type="caution">
    <text evidence="2">The sequence shown here is derived from an EMBL/GenBank/DDBJ whole genome shotgun (WGS) entry which is preliminary data.</text>
</comment>
<feature type="domain" description="AAA-ATPase-like" evidence="1">
    <location>
        <begin position="6"/>
        <end position="203"/>
    </location>
</feature>
<proteinExistence type="predicted"/>
<dbReference type="AlphaFoldDB" id="A0A554WZ98"/>
<accession>A0A554WZ98</accession>
<protein>
    <submittedName>
        <fullName evidence="2">Putative AAA-ATPase</fullName>
    </submittedName>
</protein>
<dbReference type="PANTHER" id="PTHR34825">
    <property type="entry name" value="CONSERVED PROTEIN, WITH A WEAK D-GALACTARATE DEHYDRATASE/ALTRONATE HYDROLASE DOMAIN"/>
    <property type="match status" value="1"/>
</dbReference>
<sequence>MRRKLPIGIQTFRKIREEGCYYVDKTPYAIRLVEQGTHYFLSRPRRFGKSLFLDTLAELFAGNRALFEGLYAEHHWDWSVRYPVIRISFAAGRLETREALEAHIAAELEGNAQRLGVMLADAADSHLRFRALIQAAVVRHGQRAVVLVDEYDKPILDNLGDKAVAAAMREGLRNLYSVLKDQDAHLRFVFLTGVSKFSKVSIFSGLNNLRDITLSPEYSAICGYTDADIDTVFAPELEGLDREEIRRWYNGYGWLGERVYNPFDVLLLFQERLFRAWWFETGTPTFLIELLAKRHTFTPQLDALIASEQLLNAFDVEHIATEAILWQTGYLTIQGHRRTGARTEYRLGYPNLEVEAALNESLLAAIAPETIELGLRTSRLFDLLMAMDFEGLKTHFESLYASIPVDWYRNNPITQYEGYWASVFYSHIASLGLDLTPEDVTNQGRIDLTLKLDNAIVVIEFKRVEGTTPTGEAIAQLKARGYADKYRADGRPIYLLGIEFSAELRNIVGWDVEPLADGRHA</sequence>
<name>A0A554WZ98_9BURK</name>
<dbReference type="InterPro" id="IPR012547">
    <property type="entry name" value="PDDEXK_9"/>
</dbReference>
<gene>
    <name evidence="2" type="ORF">Ttaiw_02472</name>
</gene>
<dbReference type="Pfam" id="PF08011">
    <property type="entry name" value="PDDEXK_9"/>
    <property type="match status" value="1"/>
</dbReference>
<evidence type="ECO:0000313" key="3">
    <source>
        <dbReference type="Proteomes" id="UP000317763"/>
    </source>
</evidence>
<evidence type="ECO:0000313" key="2">
    <source>
        <dbReference type="EMBL" id="TSE28885.1"/>
    </source>
</evidence>
<reference evidence="2 3" key="1">
    <citation type="submission" date="2019-07" db="EMBL/GenBank/DDBJ databases">
        <title>Tepidimonas taiwanensis I1-1 draft genome.</title>
        <authorList>
            <person name="Da Costa M.S."/>
            <person name="Froufe H.J.C."/>
            <person name="Egas C."/>
            <person name="Albuquerque L."/>
        </authorList>
    </citation>
    <scope>NUCLEOTIDE SEQUENCE [LARGE SCALE GENOMIC DNA]</scope>
    <source>
        <strain evidence="2 3">I1-1</strain>
    </source>
</reference>
<keyword evidence="3" id="KW-1185">Reference proteome</keyword>
<dbReference type="RefSeq" id="WP_043702644.1">
    <property type="nucleotide sequence ID" value="NZ_CP083911.1"/>
</dbReference>
<dbReference type="Proteomes" id="UP000317763">
    <property type="component" value="Unassembled WGS sequence"/>
</dbReference>
<dbReference type="OrthoDB" id="9146397at2"/>
<dbReference type="InterPro" id="IPR018631">
    <property type="entry name" value="AAA-ATPase-like_dom"/>
</dbReference>
<dbReference type="PANTHER" id="PTHR34825:SF1">
    <property type="entry name" value="AAA-ATPASE-LIKE DOMAIN-CONTAINING PROTEIN"/>
    <property type="match status" value="1"/>
</dbReference>
<organism evidence="2 3">
    <name type="scientific">Tepidimonas taiwanensis</name>
    <dbReference type="NCBI Taxonomy" id="307486"/>
    <lineage>
        <taxon>Bacteria</taxon>
        <taxon>Pseudomonadati</taxon>
        <taxon>Pseudomonadota</taxon>
        <taxon>Betaproteobacteria</taxon>
        <taxon>Burkholderiales</taxon>
        <taxon>Tepidimonas</taxon>
    </lineage>
</organism>